<gene>
    <name evidence="7" type="ORF">PPL_00823</name>
</gene>
<dbReference type="RefSeq" id="XP_020438366.1">
    <property type="nucleotide sequence ID" value="XM_020571843.1"/>
</dbReference>
<dbReference type="FunFam" id="3.40.50.300:FF:001166">
    <property type="entry name" value="ADP-ribosylation factor D"/>
    <property type="match status" value="1"/>
</dbReference>
<name>D3AXJ2_HETP5</name>
<dbReference type="InterPro" id="IPR005225">
    <property type="entry name" value="Small_GTP-bd"/>
</dbReference>
<dbReference type="Gene3D" id="3.40.50.300">
    <property type="entry name" value="P-loop containing nucleotide triphosphate hydrolases"/>
    <property type="match status" value="1"/>
</dbReference>
<dbReference type="GO" id="GO:0003924">
    <property type="term" value="F:GTPase activity"/>
    <property type="evidence" value="ECO:0007669"/>
    <property type="project" value="InterPro"/>
</dbReference>
<dbReference type="GO" id="GO:0046872">
    <property type="term" value="F:metal ion binding"/>
    <property type="evidence" value="ECO:0007669"/>
    <property type="project" value="UniProtKB-KW"/>
</dbReference>
<keyword evidence="8" id="KW-1185">Reference proteome</keyword>
<evidence type="ECO:0000256" key="4">
    <source>
        <dbReference type="PIRSR" id="PIRSR606689-1"/>
    </source>
</evidence>
<dbReference type="SMART" id="SM00178">
    <property type="entry name" value="SAR"/>
    <property type="match status" value="1"/>
</dbReference>
<dbReference type="OMA" id="HYYLNCH"/>
<keyword evidence="3 4" id="KW-0342">GTP-binding</keyword>
<dbReference type="AlphaFoldDB" id="D3AXJ2"/>
<feature type="binding site" evidence="4">
    <location>
        <begin position="119"/>
        <end position="122"/>
    </location>
    <ligand>
        <name>GTP</name>
        <dbReference type="ChEBI" id="CHEBI:37565"/>
    </ligand>
</feature>
<proteinExistence type="inferred from homology"/>
<comment type="similarity">
    <text evidence="1 6">Belongs to the small GTPase superfamily. Arf family.</text>
</comment>
<protein>
    <recommendedName>
        <fullName evidence="9">ADP-ribosylation factor</fullName>
    </recommendedName>
</protein>
<dbReference type="EMBL" id="ADBJ01000003">
    <property type="protein sequence ID" value="EFA86261.1"/>
    <property type="molecule type" value="Genomic_DNA"/>
</dbReference>
<keyword evidence="5" id="KW-0479">Metal-binding</keyword>
<dbReference type="InterPro" id="IPR006689">
    <property type="entry name" value="Small_GTPase_ARF/SAR"/>
</dbReference>
<dbReference type="NCBIfam" id="TIGR00231">
    <property type="entry name" value="small_GTP"/>
    <property type="match status" value="1"/>
</dbReference>
<evidence type="ECO:0000256" key="6">
    <source>
        <dbReference type="RuleBase" id="RU003925"/>
    </source>
</evidence>
<feature type="binding site" evidence="5">
    <location>
        <position position="43"/>
    </location>
    <ligand>
        <name>Mg(2+)</name>
        <dbReference type="ChEBI" id="CHEBI:18420"/>
    </ligand>
</feature>
<evidence type="ECO:0000256" key="2">
    <source>
        <dbReference type="ARBA" id="ARBA00022741"/>
    </source>
</evidence>
<evidence type="ECO:0000313" key="7">
    <source>
        <dbReference type="EMBL" id="EFA86261.1"/>
    </source>
</evidence>
<keyword evidence="2 4" id="KW-0547">Nucleotide-binding</keyword>
<dbReference type="GO" id="GO:0005525">
    <property type="term" value="F:GTP binding"/>
    <property type="evidence" value="ECO:0007669"/>
    <property type="project" value="UniProtKB-KW"/>
</dbReference>
<dbReference type="SUPFAM" id="SSF52540">
    <property type="entry name" value="P-loop containing nucleoside triphosphate hydrolases"/>
    <property type="match status" value="1"/>
</dbReference>
<evidence type="ECO:0000256" key="3">
    <source>
        <dbReference type="ARBA" id="ARBA00023134"/>
    </source>
</evidence>
<dbReference type="SMART" id="SM00177">
    <property type="entry name" value="ARF"/>
    <property type="match status" value="1"/>
</dbReference>
<dbReference type="InParanoid" id="D3AXJ2"/>
<feature type="binding site" evidence="4">
    <location>
        <position position="65"/>
    </location>
    <ligand>
        <name>GTP</name>
        <dbReference type="ChEBI" id="CHEBI:37565"/>
    </ligand>
</feature>
<comment type="caution">
    <text evidence="7">The sequence shown here is derived from an EMBL/GenBank/DDBJ whole genome shotgun (WGS) entry which is preliminary data.</text>
</comment>
<keyword evidence="5" id="KW-0460">Magnesium</keyword>
<evidence type="ECO:0000313" key="8">
    <source>
        <dbReference type="Proteomes" id="UP000001396"/>
    </source>
</evidence>
<evidence type="ECO:0000256" key="1">
    <source>
        <dbReference type="ARBA" id="ARBA00010290"/>
    </source>
</evidence>
<dbReference type="Proteomes" id="UP000001396">
    <property type="component" value="Unassembled WGS sequence"/>
</dbReference>
<organism evidence="7 8">
    <name type="scientific">Heterostelium pallidum (strain ATCC 26659 / Pp 5 / PN500)</name>
    <name type="common">Cellular slime mold</name>
    <name type="synonym">Polysphondylium pallidum</name>
    <dbReference type="NCBI Taxonomy" id="670386"/>
    <lineage>
        <taxon>Eukaryota</taxon>
        <taxon>Amoebozoa</taxon>
        <taxon>Evosea</taxon>
        <taxon>Eumycetozoa</taxon>
        <taxon>Dictyostelia</taxon>
        <taxon>Acytosteliales</taxon>
        <taxon>Acytosteliaceae</taxon>
        <taxon>Heterostelium</taxon>
    </lineage>
</organism>
<dbReference type="PROSITE" id="PS51417">
    <property type="entry name" value="ARF"/>
    <property type="match status" value="1"/>
</dbReference>
<accession>D3AXJ2</accession>
<feature type="binding site" evidence="4">
    <location>
        <begin position="18"/>
        <end position="25"/>
    </location>
    <ligand>
        <name>GTP</name>
        <dbReference type="ChEBI" id="CHEBI:37565"/>
    </ligand>
</feature>
<dbReference type="PANTHER" id="PTHR11711">
    <property type="entry name" value="ADP RIBOSYLATION FACTOR-RELATED"/>
    <property type="match status" value="1"/>
</dbReference>
<dbReference type="CDD" id="cd00878">
    <property type="entry name" value="Arf_Arl"/>
    <property type="match status" value="1"/>
</dbReference>
<dbReference type="STRING" id="670386.D3AXJ2"/>
<dbReference type="InterPro" id="IPR024156">
    <property type="entry name" value="Small_GTPase_ARF"/>
</dbReference>
<dbReference type="PRINTS" id="PR00328">
    <property type="entry name" value="SAR1GTPBP"/>
</dbReference>
<sequence length="170" mass="19481">MGILLAKFSPEYIIRIIGLDNSGKTTILYRLKGDQSSISTVSTNGFNLETIQCMNKNLVIWDIGGHRNVRNLYRHYYPQSHALIFVVDASDHQRIDEMKDEFAEVLKCSEGVPTVLILNKQDKENAMTESFIKEQLKLDDIKDRKWFVQLTSALNSESNSSLLQWLSNNI</sequence>
<dbReference type="GeneID" id="31356354"/>
<dbReference type="Pfam" id="PF00025">
    <property type="entry name" value="Arf"/>
    <property type="match status" value="1"/>
</dbReference>
<evidence type="ECO:0000256" key="5">
    <source>
        <dbReference type="PIRSR" id="PIRSR606689-2"/>
    </source>
</evidence>
<dbReference type="InterPro" id="IPR027417">
    <property type="entry name" value="P-loop_NTPase"/>
</dbReference>
<reference evidence="7 8" key="1">
    <citation type="journal article" date="2011" name="Genome Res.">
        <title>Phylogeny-wide analysis of social amoeba genomes highlights ancient origins for complex intercellular communication.</title>
        <authorList>
            <person name="Heidel A.J."/>
            <person name="Lawal H.M."/>
            <person name="Felder M."/>
            <person name="Schilde C."/>
            <person name="Helps N.R."/>
            <person name="Tunggal B."/>
            <person name="Rivero F."/>
            <person name="John U."/>
            <person name="Schleicher M."/>
            <person name="Eichinger L."/>
            <person name="Platzer M."/>
            <person name="Noegel A.A."/>
            <person name="Schaap P."/>
            <person name="Gloeckner G."/>
        </authorList>
    </citation>
    <scope>NUCLEOTIDE SEQUENCE [LARGE SCALE GENOMIC DNA]</scope>
    <source>
        <strain evidence="8">ATCC 26659 / Pp 5 / PN500</strain>
    </source>
</reference>
<evidence type="ECO:0008006" key="9">
    <source>
        <dbReference type="Google" id="ProtNLM"/>
    </source>
</evidence>
<feature type="binding site" evidence="5">
    <location>
        <position position="25"/>
    </location>
    <ligand>
        <name>Mg(2+)</name>
        <dbReference type="ChEBI" id="CHEBI:18420"/>
    </ligand>
</feature>